<keyword evidence="3" id="KW-1185">Reference proteome</keyword>
<protein>
    <submittedName>
        <fullName evidence="2">Uncharacterized protein</fullName>
    </submittedName>
</protein>
<organism evidence="2 3">
    <name type="scientific">Maudiozyma humilis</name>
    <name type="common">Sour dough yeast</name>
    <name type="synonym">Kazachstania humilis</name>
    <dbReference type="NCBI Taxonomy" id="51915"/>
    <lineage>
        <taxon>Eukaryota</taxon>
        <taxon>Fungi</taxon>
        <taxon>Dikarya</taxon>
        <taxon>Ascomycota</taxon>
        <taxon>Saccharomycotina</taxon>
        <taxon>Saccharomycetes</taxon>
        <taxon>Saccharomycetales</taxon>
        <taxon>Saccharomycetaceae</taxon>
        <taxon>Maudiozyma</taxon>
    </lineage>
</organism>
<evidence type="ECO:0000313" key="3">
    <source>
        <dbReference type="Proteomes" id="UP001377567"/>
    </source>
</evidence>
<dbReference type="AlphaFoldDB" id="A0AAV5RUF5"/>
<feature type="region of interest" description="Disordered" evidence="1">
    <location>
        <begin position="116"/>
        <end position="136"/>
    </location>
</feature>
<evidence type="ECO:0000313" key="2">
    <source>
        <dbReference type="EMBL" id="GMM54816.1"/>
    </source>
</evidence>
<feature type="region of interest" description="Disordered" evidence="1">
    <location>
        <begin position="13"/>
        <end position="57"/>
    </location>
</feature>
<comment type="caution">
    <text evidence="2">The sequence shown here is derived from an EMBL/GenBank/DDBJ whole genome shotgun (WGS) entry which is preliminary data.</text>
</comment>
<evidence type="ECO:0000256" key="1">
    <source>
        <dbReference type="SAM" id="MobiDB-lite"/>
    </source>
</evidence>
<accession>A0AAV5RUF5</accession>
<dbReference type="EMBL" id="BTGD01000003">
    <property type="protein sequence ID" value="GMM54816.1"/>
    <property type="molecule type" value="Genomic_DNA"/>
</dbReference>
<gene>
    <name evidence="2" type="ORF">DAKH74_014320</name>
</gene>
<proteinExistence type="predicted"/>
<name>A0AAV5RUF5_MAUHU</name>
<feature type="region of interest" description="Disordered" evidence="1">
    <location>
        <begin position="153"/>
        <end position="215"/>
    </location>
</feature>
<feature type="compositionally biased region" description="Polar residues" evidence="1">
    <location>
        <begin position="116"/>
        <end position="125"/>
    </location>
</feature>
<feature type="compositionally biased region" description="Polar residues" evidence="1">
    <location>
        <begin position="23"/>
        <end position="37"/>
    </location>
</feature>
<reference evidence="2 3" key="1">
    <citation type="journal article" date="2023" name="Elife">
        <title>Identification of key yeast species and microbe-microbe interactions impacting larval growth of Drosophila in the wild.</title>
        <authorList>
            <person name="Mure A."/>
            <person name="Sugiura Y."/>
            <person name="Maeda R."/>
            <person name="Honda K."/>
            <person name="Sakurai N."/>
            <person name="Takahashi Y."/>
            <person name="Watada M."/>
            <person name="Katoh T."/>
            <person name="Gotoh A."/>
            <person name="Gotoh Y."/>
            <person name="Taniguchi I."/>
            <person name="Nakamura K."/>
            <person name="Hayashi T."/>
            <person name="Katayama T."/>
            <person name="Uemura T."/>
            <person name="Hattori Y."/>
        </authorList>
    </citation>
    <scope>NUCLEOTIDE SEQUENCE [LARGE SCALE GENOMIC DNA]</scope>
    <source>
        <strain evidence="2 3">KH-74</strain>
    </source>
</reference>
<dbReference type="Proteomes" id="UP001377567">
    <property type="component" value="Unassembled WGS sequence"/>
</dbReference>
<sequence length="264" mass="29316">MFQFLRLFRRQGANGTLRPVDPDQSSESASTNESECANGSDAGYEEESGSVDNYDPSVSVLYTDTASSWADTADIITQEEYEEGLERELQMHLEGEGEHPTTEGGAENVLPEALSTEQEMNETTTPPSPDANPHYTEMDISNTQMARVLSGYRNRERNVLQGSRVGQGRRSEKVNGPGGNGATRSAGTSTPHRRKRHRTAPVQTPAPPPPPEMEALDCDALDEKWFRILKGFSRRSYRINGSFFHTAVRQWPGPTLRARPHSQH</sequence>